<dbReference type="InterPro" id="IPR017938">
    <property type="entry name" value="Riboflavin_synthase-like_b-brl"/>
</dbReference>
<protein>
    <recommendedName>
        <fullName evidence="9">NADPH-dependent diflavin oxidoreductase 1</fullName>
        <ecNumber evidence="9">1.18.1.-</ecNumber>
    </recommendedName>
    <alternativeName>
        <fullName evidence="9">NADPH-dependent FMN and FAD-containing oxidoreductase</fullName>
    </alternativeName>
</protein>
<feature type="binding site" evidence="9">
    <location>
        <position position="368"/>
    </location>
    <ligand>
        <name>FAD</name>
        <dbReference type="ChEBI" id="CHEBI:57692"/>
    </ligand>
</feature>
<dbReference type="PRINTS" id="PR00371">
    <property type="entry name" value="FPNCR"/>
</dbReference>
<dbReference type="PANTHER" id="PTHR19384:SF10">
    <property type="entry name" value="NADPH-DEPENDENT DIFLAVIN OXIDOREDUCTASE 1"/>
    <property type="match status" value="1"/>
</dbReference>
<keyword evidence="13" id="KW-1185">Reference proteome</keyword>
<keyword evidence="8 9" id="KW-0560">Oxidoreductase</keyword>
<dbReference type="PRINTS" id="PR00369">
    <property type="entry name" value="FLAVODOXIN"/>
</dbReference>
<dbReference type="Pfam" id="PF00667">
    <property type="entry name" value="FAD_binding_1"/>
    <property type="match status" value="1"/>
</dbReference>
<comment type="caution">
    <text evidence="9">Lacks conserved residue(s) required for the propagation of feature annotation.</text>
</comment>
<comment type="cofactor">
    <cofactor evidence="1 9">
        <name>FMN</name>
        <dbReference type="ChEBI" id="CHEBI:58210"/>
    </cofactor>
</comment>
<dbReference type="InterPro" id="IPR001094">
    <property type="entry name" value="Flavdoxin-like"/>
</dbReference>
<comment type="function">
    <text evidence="9">NADPH-dependent reductase which is a central component of the cytosolic iron-sulfur (Fe-S) protein assembly (CIA) machinery. Transfers electrons from NADPH via its FAD and FMN prosthetic groups to the [2Fe-2S] cluster of DRE2, another key component of the CIA machinery. In turn, this reduced cluster provides electrons for assembly of cytosolic iron-sulfur cluster proteins. Positively controls H(2)O(2)-induced cell death.</text>
</comment>
<evidence type="ECO:0000313" key="13">
    <source>
        <dbReference type="Proteomes" id="UP000557566"/>
    </source>
</evidence>
<evidence type="ECO:0000256" key="8">
    <source>
        <dbReference type="ARBA" id="ARBA00023002"/>
    </source>
</evidence>
<dbReference type="HAMAP" id="MF_03178">
    <property type="entry name" value="NDOR1"/>
    <property type="match status" value="1"/>
</dbReference>
<dbReference type="GO" id="GO:0050661">
    <property type="term" value="F:NADP binding"/>
    <property type="evidence" value="ECO:0007669"/>
    <property type="project" value="UniProtKB-UniRule"/>
</dbReference>
<dbReference type="InterPro" id="IPR001709">
    <property type="entry name" value="Flavoprot_Pyr_Nucl_cyt_Rdtase"/>
</dbReference>
<feature type="binding site" evidence="9">
    <location>
        <position position="134"/>
    </location>
    <ligand>
        <name>FMN</name>
        <dbReference type="ChEBI" id="CHEBI:58210"/>
    </ligand>
</feature>
<dbReference type="GO" id="GO:0050660">
    <property type="term" value="F:flavin adenine dinucleotide binding"/>
    <property type="evidence" value="ECO:0007669"/>
    <property type="project" value="UniProtKB-UniRule"/>
</dbReference>
<dbReference type="PANTHER" id="PTHR19384">
    <property type="entry name" value="NITRIC OXIDE SYNTHASE-RELATED"/>
    <property type="match status" value="1"/>
</dbReference>
<feature type="domain" description="FAD-binding FR-type" evidence="11">
    <location>
        <begin position="216"/>
        <end position="475"/>
    </location>
</feature>
<dbReference type="InterPro" id="IPR003097">
    <property type="entry name" value="CysJ-like_FAD-binding"/>
</dbReference>
<dbReference type="GO" id="GO:0016651">
    <property type="term" value="F:oxidoreductase activity, acting on NAD(P)H"/>
    <property type="evidence" value="ECO:0007669"/>
    <property type="project" value="UniProtKB-UniRule"/>
</dbReference>
<comment type="subcellular location">
    <subcellularLocation>
        <location evidence="9">Cytoplasm</location>
    </subcellularLocation>
    <subcellularLocation>
        <location evidence="9">Mitochondrion</location>
    </subcellularLocation>
    <text evidence="9">Relocalizes to mitochondria after H(2)O(2) exposure.</text>
</comment>
<dbReference type="PROSITE" id="PS51384">
    <property type="entry name" value="FAD_FR"/>
    <property type="match status" value="1"/>
</dbReference>
<keyword evidence="9" id="KW-0496">Mitochondrion</keyword>
<keyword evidence="5 9" id="KW-0288">FMN</keyword>
<feature type="binding site" evidence="9">
    <location>
        <position position="482"/>
    </location>
    <ligand>
        <name>NADP(+)</name>
        <dbReference type="ChEBI" id="CHEBI:58349"/>
    </ligand>
</feature>
<keyword evidence="6 9" id="KW-0274">FAD</keyword>
<dbReference type="SUPFAM" id="SSF52218">
    <property type="entry name" value="Flavoproteins"/>
    <property type="match status" value="1"/>
</dbReference>
<dbReference type="InterPro" id="IPR017927">
    <property type="entry name" value="FAD-bd_FR_type"/>
</dbReference>
<feature type="binding site" evidence="9">
    <location>
        <begin position="398"/>
        <end position="401"/>
    </location>
    <ligand>
        <name>FAD</name>
        <dbReference type="ChEBI" id="CHEBI:57692"/>
    </ligand>
</feature>
<comment type="similarity">
    <text evidence="9">Belongs to the NADPH-dependent diflavin oxidoreductase NDOR1 family.</text>
</comment>
<dbReference type="Gene3D" id="1.20.990.10">
    <property type="entry name" value="NADPH-cytochrome p450 Reductase, Chain A, domain 3"/>
    <property type="match status" value="1"/>
</dbReference>
<dbReference type="InterPro" id="IPR023173">
    <property type="entry name" value="NADPH_Cyt_P450_Rdtase_alpha"/>
</dbReference>
<dbReference type="InterPro" id="IPR039261">
    <property type="entry name" value="FNR_nucleotide-bd"/>
</dbReference>
<dbReference type="InterPro" id="IPR001433">
    <property type="entry name" value="OxRdtase_FAD/NAD-bd"/>
</dbReference>
<gene>
    <name evidence="9" type="primary">TAH18</name>
    <name evidence="12" type="ORF">G6O67_000380</name>
</gene>
<dbReference type="GO" id="GO:0005739">
    <property type="term" value="C:mitochondrion"/>
    <property type="evidence" value="ECO:0007669"/>
    <property type="project" value="UniProtKB-SubCell"/>
</dbReference>
<comment type="cofactor">
    <cofactor evidence="2 9">
        <name>FAD</name>
        <dbReference type="ChEBI" id="CHEBI:57692"/>
    </cofactor>
</comment>
<evidence type="ECO:0000256" key="6">
    <source>
        <dbReference type="ARBA" id="ARBA00022827"/>
    </source>
</evidence>
<evidence type="ECO:0000256" key="1">
    <source>
        <dbReference type="ARBA" id="ARBA00001917"/>
    </source>
</evidence>
<dbReference type="AlphaFoldDB" id="A0A8H4PZE2"/>
<dbReference type="PROSITE" id="PS50902">
    <property type="entry name" value="FLAVODOXIN_LIKE"/>
    <property type="match status" value="1"/>
</dbReference>
<dbReference type="InterPro" id="IPR028879">
    <property type="entry name" value="NDOR1"/>
</dbReference>
<feature type="binding site" evidence="9">
    <location>
        <begin position="439"/>
        <end position="442"/>
    </location>
    <ligand>
        <name>FAD</name>
        <dbReference type="ChEBI" id="CHEBI:57692"/>
    </ligand>
</feature>
<dbReference type="Pfam" id="PF00258">
    <property type="entry name" value="Flavodoxin_1"/>
    <property type="match status" value="1"/>
</dbReference>
<comment type="similarity">
    <text evidence="9">In the C-terminal section; belongs to the flavoprotein pyridine nucleotide cytochrome reductase family.</text>
</comment>
<feature type="binding site" evidence="9">
    <location>
        <begin position="538"/>
        <end position="539"/>
    </location>
    <ligand>
        <name>NADP(+)</name>
        <dbReference type="ChEBI" id="CHEBI:58349"/>
    </ligand>
</feature>
<dbReference type="Pfam" id="PF00175">
    <property type="entry name" value="NAD_binding_1"/>
    <property type="match status" value="1"/>
</dbReference>
<sequence>MVVSDRTVLVLYGSETGNAQDMAEELGGSFRRLRFQATVQELDAADLGALLDHGLVVFVVSTTGQGDMPHNSLAFWRKLLRKKLPPGCLAPLRYTCLGLGDSTYIKFNWAARKLIRRLEQLGATAFMDPCEADEQFPDGIDGTFVRWADELKSHLLEHHPHPGGLQPIPDHVKLPPRWSLEPALRRAQTEPTQDISPGALVGDQPGPAPAELLPIPDAWTATIATNKRMTPETHWQDVRLVSLDVSPSGPGPDDTLGCKPGDCLTVYPKNLPEDAQRLIAIMGWDSVADRPLDLSLCDALPPALHAPPRPCTLRGLLLHNVDFTAVPRRSFLRSISYFASDRDQRERLVEFTAAEFLDEYFDYATRSRRTIIEVLDDFSSVRVPPERLLDVFPLIRGRDFSIANGGASLRHPTDPRAARVELLVALVKYRTILRKPRHGLCSRYLAALPPGTVLRVSHKPALSPVHGPANARRPLVAMATGTGIAPVRSLVHERLTHPDPAPVLVFFGNRNRDADFFFAAEWQRARDRRDLALFTAFSRDQRQKVYVQDLVRREAPSLARLIPQQPIFAVCGGSTKMADACKNAVFDPFLQAGDEQEQQRLLDAVTWWQEIW</sequence>
<dbReference type="GO" id="GO:0016226">
    <property type="term" value="P:iron-sulfur cluster assembly"/>
    <property type="evidence" value="ECO:0007669"/>
    <property type="project" value="UniProtKB-UniRule"/>
</dbReference>
<evidence type="ECO:0000256" key="9">
    <source>
        <dbReference type="HAMAP-Rule" id="MF_03178"/>
    </source>
</evidence>
<feature type="binding site" evidence="9">
    <location>
        <position position="612"/>
    </location>
    <ligand>
        <name>FAD</name>
        <dbReference type="ChEBI" id="CHEBI:57692"/>
    </ligand>
</feature>
<dbReference type="Gene3D" id="3.40.50.80">
    <property type="entry name" value="Nucleotide-binding domain of ferredoxin-NADP reductase (FNR) module"/>
    <property type="match status" value="1"/>
</dbReference>
<evidence type="ECO:0000256" key="7">
    <source>
        <dbReference type="ARBA" id="ARBA00022857"/>
    </source>
</evidence>
<comment type="similarity">
    <text evidence="9">In the N-terminal section; belongs to the flavodoxin family.</text>
</comment>
<dbReference type="GO" id="GO:0160246">
    <property type="term" value="F:NADPH-iron-sulfur [2Fe-2S] protein oxidoreductase activity"/>
    <property type="evidence" value="ECO:0007669"/>
    <property type="project" value="InterPro"/>
</dbReference>
<dbReference type="SUPFAM" id="SSF63380">
    <property type="entry name" value="Riboflavin synthase domain-like"/>
    <property type="match status" value="1"/>
</dbReference>
<proteinExistence type="inferred from homology"/>
<evidence type="ECO:0000313" key="12">
    <source>
        <dbReference type="EMBL" id="KAF4513058.1"/>
    </source>
</evidence>
<feature type="binding site" evidence="9">
    <location>
        <begin position="14"/>
        <end position="19"/>
    </location>
    <ligand>
        <name>FMN</name>
        <dbReference type="ChEBI" id="CHEBI:58210"/>
    </ligand>
</feature>
<reference evidence="12 13" key="1">
    <citation type="journal article" date="2020" name="Genome Biol. Evol.">
        <title>A new high-quality draft genome assembly of the Chinese cordyceps Ophiocordyceps sinensis.</title>
        <authorList>
            <person name="Shu R."/>
            <person name="Zhang J."/>
            <person name="Meng Q."/>
            <person name="Zhang H."/>
            <person name="Zhou G."/>
            <person name="Li M."/>
            <person name="Wu P."/>
            <person name="Zhao Y."/>
            <person name="Chen C."/>
            <person name="Qin Q."/>
        </authorList>
    </citation>
    <scope>NUCLEOTIDE SEQUENCE [LARGE SCALE GENOMIC DNA]</scope>
    <source>
        <strain evidence="12 13">IOZ07</strain>
    </source>
</reference>
<feature type="binding site" evidence="9">
    <location>
        <begin position="99"/>
        <end position="108"/>
    </location>
    <ligand>
        <name>FMN</name>
        <dbReference type="ChEBI" id="CHEBI:58210"/>
    </ligand>
</feature>
<dbReference type="Gene3D" id="3.40.50.360">
    <property type="match status" value="1"/>
</dbReference>
<comment type="catalytic activity">
    <reaction evidence="9">
        <text>2 oxidized [2Fe-2S]-[protein] + NADPH = 2 reduced [2Fe-2S]-[protein] + NADP(+) + H(+)</text>
        <dbReference type="Rhea" id="RHEA:67716"/>
        <dbReference type="Rhea" id="RHEA-COMP:17327"/>
        <dbReference type="Rhea" id="RHEA-COMP:17328"/>
        <dbReference type="ChEBI" id="CHEBI:15378"/>
        <dbReference type="ChEBI" id="CHEBI:33737"/>
        <dbReference type="ChEBI" id="CHEBI:33738"/>
        <dbReference type="ChEBI" id="CHEBI:57783"/>
        <dbReference type="ChEBI" id="CHEBI:58349"/>
    </reaction>
</comment>
<keyword evidence="4 9" id="KW-0285">Flavoprotein</keyword>
<keyword evidence="7 9" id="KW-0521">NADP</keyword>
<organism evidence="12 13">
    <name type="scientific">Ophiocordyceps sinensis</name>
    <dbReference type="NCBI Taxonomy" id="72228"/>
    <lineage>
        <taxon>Eukaryota</taxon>
        <taxon>Fungi</taxon>
        <taxon>Dikarya</taxon>
        <taxon>Ascomycota</taxon>
        <taxon>Pezizomycotina</taxon>
        <taxon>Sordariomycetes</taxon>
        <taxon>Hypocreomycetidae</taxon>
        <taxon>Hypocreales</taxon>
        <taxon>Ophiocordycipitaceae</taxon>
        <taxon>Ophiocordyceps</taxon>
    </lineage>
</organism>
<dbReference type="SUPFAM" id="SSF52343">
    <property type="entry name" value="Ferredoxin reductase-like, C-terminal NADP-linked domain"/>
    <property type="match status" value="1"/>
</dbReference>
<comment type="caution">
    <text evidence="12">The sequence shown here is derived from an EMBL/GenBank/DDBJ whole genome shotgun (WGS) entry which is preliminary data.</text>
</comment>
<comment type="subunit">
    <text evidence="9">Interacts with DRE2; as part of the cytosolic iron-sulfur (Fe-S) protein assembly (CIA) machinery.</text>
</comment>
<feature type="domain" description="Flavodoxin-like" evidence="10">
    <location>
        <begin position="8"/>
        <end position="152"/>
    </location>
</feature>
<dbReference type="InterPro" id="IPR029039">
    <property type="entry name" value="Flavoprotein-like_sf"/>
</dbReference>
<evidence type="ECO:0000259" key="10">
    <source>
        <dbReference type="PROSITE" id="PS50902"/>
    </source>
</evidence>
<evidence type="ECO:0000256" key="5">
    <source>
        <dbReference type="ARBA" id="ARBA00022643"/>
    </source>
</evidence>
<dbReference type="GO" id="GO:0005829">
    <property type="term" value="C:cytosol"/>
    <property type="evidence" value="ECO:0007669"/>
    <property type="project" value="TreeGrafter"/>
</dbReference>
<feature type="binding site" evidence="9">
    <location>
        <begin position="61"/>
        <end position="64"/>
    </location>
    <ligand>
        <name>FMN</name>
        <dbReference type="ChEBI" id="CHEBI:58210"/>
    </ligand>
</feature>
<evidence type="ECO:0000256" key="3">
    <source>
        <dbReference type="ARBA" id="ARBA00022490"/>
    </source>
</evidence>
<name>A0A8H4PZE2_9HYPO</name>
<dbReference type="EMBL" id="JAAVMX010000001">
    <property type="protein sequence ID" value="KAF4513058.1"/>
    <property type="molecule type" value="Genomic_DNA"/>
</dbReference>
<feature type="binding site" evidence="9">
    <location>
        <begin position="544"/>
        <end position="548"/>
    </location>
    <ligand>
        <name>NADP(+)</name>
        <dbReference type="ChEBI" id="CHEBI:58349"/>
    </ligand>
</feature>
<dbReference type="Gene3D" id="2.40.30.10">
    <property type="entry name" value="Translation factors"/>
    <property type="match status" value="1"/>
</dbReference>
<accession>A0A8H4PZE2</accession>
<evidence type="ECO:0000256" key="4">
    <source>
        <dbReference type="ARBA" id="ARBA00022630"/>
    </source>
</evidence>
<dbReference type="InterPro" id="IPR008254">
    <property type="entry name" value="Flavodoxin/NO_synth"/>
</dbReference>
<dbReference type="GO" id="GO:0010181">
    <property type="term" value="F:FMN binding"/>
    <property type="evidence" value="ECO:0007669"/>
    <property type="project" value="UniProtKB-UniRule"/>
</dbReference>
<dbReference type="OrthoDB" id="1856718at2759"/>
<dbReference type="Proteomes" id="UP000557566">
    <property type="component" value="Unassembled WGS sequence"/>
</dbReference>
<dbReference type="EC" id="1.18.1.-" evidence="9"/>
<evidence type="ECO:0000256" key="2">
    <source>
        <dbReference type="ARBA" id="ARBA00001974"/>
    </source>
</evidence>
<evidence type="ECO:0000259" key="11">
    <source>
        <dbReference type="PROSITE" id="PS51384"/>
    </source>
</evidence>
<keyword evidence="3 9" id="KW-0963">Cytoplasm</keyword>